<dbReference type="OrthoDB" id="28127at2759"/>
<keyword evidence="16" id="KW-1185">Reference proteome</keyword>
<dbReference type="InterPro" id="IPR038654">
    <property type="entry name" value="PINIT_sf"/>
</dbReference>
<accession>A0A0P1B9F2</accession>
<keyword evidence="8" id="KW-0862">Zinc</keyword>
<dbReference type="SMART" id="SM00513">
    <property type="entry name" value="SAP"/>
    <property type="match status" value="1"/>
</dbReference>
<organism evidence="15 16">
    <name type="scientific">Ceraceosorus bombacis</name>
    <dbReference type="NCBI Taxonomy" id="401625"/>
    <lineage>
        <taxon>Eukaryota</taxon>
        <taxon>Fungi</taxon>
        <taxon>Dikarya</taxon>
        <taxon>Basidiomycota</taxon>
        <taxon>Ustilaginomycotina</taxon>
        <taxon>Exobasidiomycetes</taxon>
        <taxon>Ceraceosorales</taxon>
        <taxon>Ceraceosoraceae</taxon>
        <taxon>Ceraceosorus</taxon>
    </lineage>
</organism>
<evidence type="ECO:0000256" key="5">
    <source>
        <dbReference type="ARBA" id="ARBA00022723"/>
    </source>
</evidence>
<evidence type="ECO:0000256" key="4">
    <source>
        <dbReference type="ARBA" id="ARBA00022679"/>
    </source>
</evidence>
<dbReference type="SUPFAM" id="SSF68906">
    <property type="entry name" value="SAP domain"/>
    <property type="match status" value="1"/>
</dbReference>
<dbReference type="Gene3D" id="1.10.720.30">
    <property type="entry name" value="SAP domain"/>
    <property type="match status" value="1"/>
</dbReference>
<dbReference type="GO" id="GO:0061665">
    <property type="term" value="F:SUMO ligase activity"/>
    <property type="evidence" value="ECO:0007669"/>
    <property type="project" value="TreeGrafter"/>
</dbReference>
<evidence type="ECO:0000256" key="10">
    <source>
        <dbReference type="PROSITE-ProRule" id="PRU00452"/>
    </source>
</evidence>
<dbReference type="Pfam" id="PF02037">
    <property type="entry name" value="SAP"/>
    <property type="match status" value="1"/>
</dbReference>
<dbReference type="Pfam" id="PF14324">
    <property type="entry name" value="PINIT"/>
    <property type="match status" value="1"/>
</dbReference>
<comment type="subcellular location">
    <subcellularLocation>
        <location evidence="1">Nucleus</location>
    </subcellularLocation>
</comment>
<dbReference type="Pfam" id="PF02891">
    <property type="entry name" value="zf-MIZ"/>
    <property type="match status" value="1"/>
</dbReference>
<dbReference type="GO" id="GO:0000785">
    <property type="term" value="C:chromatin"/>
    <property type="evidence" value="ECO:0007669"/>
    <property type="project" value="TreeGrafter"/>
</dbReference>
<dbReference type="PANTHER" id="PTHR10782:SF4">
    <property type="entry name" value="TONALLI, ISOFORM E"/>
    <property type="match status" value="1"/>
</dbReference>
<comment type="pathway">
    <text evidence="2">Protein modification; protein sumoylation.</text>
</comment>
<protein>
    <submittedName>
        <fullName evidence="15">Zn-finger transcription factor</fullName>
    </submittedName>
</protein>
<dbReference type="AlphaFoldDB" id="A0A0P1B9F2"/>
<dbReference type="PANTHER" id="PTHR10782">
    <property type="entry name" value="ZINC FINGER MIZ DOMAIN-CONTAINING PROTEIN"/>
    <property type="match status" value="1"/>
</dbReference>
<dbReference type="GO" id="GO:0005634">
    <property type="term" value="C:nucleus"/>
    <property type="evidence" value="ECO:0007669"/>
    <property type="project" value="UniProtKB-SubCell"/>
</dbReference>
<evidence type="ECO:0000256" key="7">
    <source>
        <dbReference type="ARBA" id="ARBA00022786"/>
    </source>
</evidence>
<evidence type="ECO:0000259" key="13">
    <source>
        <dbReference type="PROSITE" id="PS51044"/>
    </source>
</evidence>
<keyword evidence="4" id="KW-0808">Transferase</keyword>
<feature type="compositionally biased region" description="Basic and acidic residues" evidence="11">
    <location>
        <begin position="422"/>
        <end position="432"/>
    </location>
</feature>
<sequence>MAHLAGPSSGGVPWHFHPRILSHIGNNFTVHQLKESLRDLGLRISGNKPELHNRLRDAIQDYHHRGDAARWEMARRVVASLTTNGPFDWMKDIQNAPVKQPAAPGHSGGAPAPSNVAASATRSAPSTQPNFKASPFYRIHEWASASTLLLPCTPSEGRKAALLRMNVRADHAQLVKDQPDKYKYRLFIAPKPAWDASASRTGAAHPCFIDFPFGSELFVNSTKYAGALKGSKKHAGRVPPPDLSKGLLFMDPNKPNSIEVRYQTDRSGNYAPTSHAMAIALCRVTSAEELAANLAKERTYSKEKVIAGMKRAADDDEIEAGAQTFRFKCPLSYMTIKTPARATTCPHVQTFDAGAFYSLNETSPVWQCPVCSSDIRHEDLFVDGFCKDILERVPESAERVLIEPDGKWRTEDGRITSTSTEADLKPAAEEPHSGVVQRNGSRDTPSSTSTRKRQRTPDVMVLDDSPELAASAHEVAASAHGVAASAHIIDLTLDSDDDDDRPLSATHLARQVNAAGRSLPRHESSAMSSASNGVHDDAGPSAGTMASNPPEEDEEPLRAGKRQKPNGSGNANLTADDSMELSIPQPDLFILRGHGTLLVRQTIH</sequence>
<feature type="domain" description="PINIT" evidence="14">
    <location>
        <begin position="119"/>
        <end position="285"/>
    </location>
</feature>
<dbReference type="GO" id="GO:0016925">
    <property type="term" value="P:protein sumoylation"/>
    <property type="evidence" value="ECO:0007669"/>
    <property type="project" value="UniProtKB-UniPathway"/>
</dbReference>
<dbReference type="STRING" id="401625.A0A0P1B9F2"/>
<evidence type="ECO:0000259" key="14">
    <source>
        <dbReference type="PROSITE" id="PS51466"/>
    </source>
</evidence>
<keyword evidence="5" id="KW-0479">Metal-binding</keyword>
<dbReference type="InterPro" id="IPR023321">
    <property type="entry name" value="PINIT"/>
</dbReference>
<dbReference type="Proteomes" id="UP000054845">
    <property type="component" value="Unassembled WGS sequence"/>
</dbReference>
<dbReference type="PROSITE" id="PS50800">
    <property type="entry name" value="SAP"/>
    <property type="match status" value="1"/>
</dbReference>
<dbReference type="PROSITE" id="PS51044">
    <property type="entry name" value="ZF_SP_RING"/>
    <property type="match status" value="1"/>
</dbReference>
<evidence type="ECO:0000256" key="11">
    <source>
        <dbReference type="SAM" id="MobiDB-lite"/>
    </source>
</evidence>
<comment type="similarity">
    <text evidence="3">Belongs to the PIAS family.</text>
</comment>
<dbReference type="PROSITE" id="PS51466">
    <property type="entry name" value="PINIT"/>
    <property type="match status" value="1"/>
</dbReference>
<keyword evidence="9" id="KW-0539">Nucleus</keyword>
<evidence type="ECO:0000313" key="15">
    <source>
        <dbReference type="EMBL" id="CEH12247.1"/>
    </source>
</evidence>
<evidence type="ECO:0000256" key="2">
    <source>
        <dbReference type="ARBA" id="ARBA00004718"/>
    </source>
</evidence>
<feature type="region of interest" description="Disordered" evidence="11">
    <location>
        <begin position="512"/>
        <end position="576"/>
    </location>
</feature>
<proteinExistence type="inferred from homology"/>
<evidence type="ECO:0000259" key="12">
    <source>
        <dbReference type="PROSITE" id="PS50800"/>
    </source>
</evidence>
<dbReference type="UniPathway" id="UPA00886"/>
<feature type="domain" description="SAP" evidence="12">
    <location>
        <begin position="25"/>
        <end position="59"/>
    </location>
</feature>
<feature type="domain" description="SP-RING-type" evidence="13">
    <location>
        <begin position="314"/>
        <end position="395"/>
    </location>
</feature>
<feature type="region of interest" description="Disordered" evidence="11">
    <location>
        <begin position="409"/>
        <end position="459"/>
    </location>
</feature>
<reference evidence="15 16" key="1">
    <citation type="submission" date="2014-09" db="EMBL/GenBank/DDBJ databases">
        <authorList>
            <person name="Magalhaes I.L.F."/>
            <person name="Oliveira U."/>
            <person name="Santos F.R."/>
            <person name="Vidigal T.H.D.A."/>
            <person name="Brescovit A.D."/>
            <person name="Santos A.J."/>
        </authorList>
    </citation>
    <scope>NUCLEOTIDE SEQUENCE [LARGE SCALE GENOMIC DNA]</scope>
</reference>
<dbReference type="EMBL" id="CCYA01000118">
    <property type="protein sequence ID" value="CEH12247.1"/>
    <property type="molecule type" value="Genomic_DNA"/>
</dbReference>
<feature type="region of interest" description="Disordered" evidence="11">
    <location>
        <begin position="98"/>
        <end position="128"/>
    </location>
</feature>
<evidence type="ECO:0000256" key="1">
    <source>
        <dbReference type="ARBA" id="ARBA00004123"/>
    </source>
</evidence>
<name>A0A0P1B9F2_9BASI</name>
<keyword evidence="7" id="KW-0833">Ubl conjugation pathway</keyword>
<feature type="compositionally biased region" description="Polar residues" evidence="11">
    <location>
        <begin position="116"/>
        <end position="128"/>
    </location>
</feature>
<feature type="compositionally biased region" description="Polar residues" evidence="11">
    <location>
        <begin position="565"/>
        <end position="575"/>
    </location>
</feature>
<dbReference type="GO" id="GO:0008270">
    <property type="term" value="F:zinc ion binding"/>
    <property type="evidence" value="ECO:0007669"/>
    <property type="project" value="UniProtKB-KW"/>
</dbReference>
<evidence type="ECO:0000256" key="8">
    <source>
        <dbReference type="ARBA" id="ARBA00022833"/>
    </source>
</evidence>
<evidence type="ECO:0000256" key="6">
    <source>
        <dbReference type="ARBA" id="ARBA00022771"/>
    </source>
</evidence>
<feature type="compositionally biased region" description="Low complexity" evidence="11">
    <location>
        <begin position="101"/>
        <end position="114"/>
    </location>
</feature>
<dbReference type="InterPro" id="IPR036361">
    <property type="entry name" value="SAP_dom_sf"/>
</dbReference>
<dbReference type="Gene3D" id="2.60.120.780">
    <property type="entry name" value="PINIT domain"/>
    <property type="match status" value="1"/>
</dbReference>
<dbReference type="InterPro" id="IPR013083">
    <property type="entry name" value="Znf_RING/FYVE/PHD"/>
</dbReference>
<keyword evidence="6 10" id="KW-0863">Zinc-finger</keyword>
<dbReference type="InterPro" id="IPR004181">
    <property type="entry name" value="Znf_MIZ"/>
</dbReference>
<evidence type="ECO:0000313" key="16">
    <source>
        <dbReference type="Proteomes" id="UP000054845"/>
    </source>
</evidence>
<feature type="compositionally biased region" description="Polar residues" evidence="11">
    <location>
        <begin position="436"/>
        <end position="449"/>
    </location>
</feature>
<evidence type="ECO:0000256" key="9">
    <source>
        <dbReference type="ARBA" id="ARBA00023242"/>
    </source>
</evidence>
<dbReference type="Gene3D" id="3.30.40.10">
    <property type="entry name" value="Zinc/RING finger domain, C3HC4 (zinc finger)"/>
    <property type="match status" value="1"/>
</dbReference>
<dbReference type="InterPro" id="IPR003034">
    <property type="entry name" value="SAP_dom"/>
</dbReference>
<evidence type="ECO:0000256" key="3">
    <source>
        <dbReference type="ARBA" id="ARBA00005383"/>
    </source>
</evidence>